<proteinExistence type="predicted"/>
<protein>
    <submittedName>
        <fullName evidence="1">Uncharacterized protein</fullName>
    </submittedName>
</protein>
<keyword evidence="3" id="KW-1185">Reference proteome</keyword>
<dbReference type="Proteomes" id="UP000681722">
    <property type="component" value="Unassembled WGS sequence"/>
</dbReference>
<comment type="caution">
    <text evidence="1">The sequence shown here is derived from an EMBL/GenBank/DDBJ whole genome shotgun (WGS) entry which is preliminary data.</text>
</comment>
<gene>
    <name evidence="1" type="ORF">GPM918_LOCUS26311</name>
    <name evidence="2" type="ORF">SRO942_LOCUS26431</name>
</gene>
<dbReference type="OrthoDB" id="8061888at2759"/>
<accession>A0A815AEJ9</accession>
<evidence type="ECO:0000313" key="2">
    <source>
        <dbReference type="EMBL" id="CAF4026308.1"/>
    </source>
</evidence>
<evidence type="ECO:0000313" key="1">
    <source>
        <dbReference type="EMBL" id="CAF1254820.1"/>
    </source>
</evidence>
<reference evidence="1" key="1">
    <citation type="submission" date="2021-02" db="EMBL/GenBank/DDBJ databases">
        <authorList>
            <person name="Nowell W R."/>
        </authorList>
    </citation>
    <scope>NUCLEOTIDE SEQUENCE</scope>
</reference>
<name>A0A815AEJ9_9BILA</name>
<dbReference type="EMBL" id="CAJOBC010016083">
    <property type="protein sequence ID" value="CAF4026308.1"/>
    <property type="molecule type" value="Genomic_DNA"/>
</dbReference>
<dbReference type="EMBL" id="CAJNOQ010010549">
    <property type="protein sequence ID" value="CAF1254820.1"/>
    <property type="molecule type" value="Genomic_DNA"/>
</dbReference>
<dbReference type="Proteomes" id="UP000663829">
    <property type="component" value="Unassembled WGS sequence"/>
</dbReference>
<sequence>MFIENPTEPATVKLELENIQIRDQLLQCEYMYIAGNLCFISKFQTIREPVQCMNCYRFNHVTLVCKSEQYCISCGDTKDCTSTVFKCVSCGQNHRADNKDCIKYQELIEKLKQQQHNE</sequence>
<organism evidence="1 3">
    <name type="scientific">Didymodactylos carnosus</name>
    <dbReference type="NCBI Taxonomy" id="1234261"/>
    <lineage>
        <taxon>Eukaryota</taxon>
        <taxon>Metazoa</taxon>
        <taxon>Spiralia</taxon>
        <taxon>Gnathifera</taxon>
        <taxon>Rotifera</taxon>
        <taxon>Eurotatoria</taxon>
        <taxon>Bdelloidea</taxon>
        <taxon>Philodinida</taxon>
        <taxon>Philodinidae</taxon>
        <taxon>Didymodactylos</taxon>
    </lineage>
</organism>
<dbReference type="AlphaFoldDB" id="A0A815AEJ9"/>
<evidence type="ECO:0000313" key="3">
    <source>
        <dbReference type="Proteomes" id="UP000663829"/>
    </source>
</evidence>